<dbReference type="InterPro" id="IPR012338">
    <property type="entry name" value="Beta-lactam/transpept-like"/>
</dbReference>
<reference evidence="3" key="1">
    <citation type="submission" date="2016-11" db="EMBL/GenBank/DDBJ databases">
        <authorList>
            <person name="Varghese N."/>
            <person name="Submissions S."/>
        </authorList>
    </citation>
    <scope>NUCLEOTIDE SEQUENCE [LARGE SCALE GENOMIC DNA]</scope>
    <source>
        <strain evidence="3">DSM 27619</strain>
    </source>
</reference>
<accession>A0A1M5C094</accession>
<dbReference type="PANTHER" id="PTHR43283:SF18">
    <property type="match status" value="1"/>
</dbReference>
<dbReference type="InterPro" id="IPR050789">
    <property type="entry name" value="Diverse_Enzym_Activities"/>
</dbReference>
<organism evidence="2 3">
    <name type="scientific">Chryseobacterium arachidis</name>
    <dbReference type="NCBI Taxonomy" id="1416778"/>
    <lineage>
        <taxon>Bacteria</taxon>
        <taxon>Pseudomonadati</taxon>
        <taxon>Bacteroidota</taxon>
        <taxon>Flavobacteriia</taxon>
        <taxon>Flavobacteriales</taxon>
        <taxon>Weeksellaceae</taxon>
        <taxon>Chryseobacterium group</taxon>
        <taxon>Chryseobacterium</taxon>
    </lineage>
</organism>
<dbReference type="OrthoDB" id="1357763at2"/>
<dbReference type="AlphaFoldDB" id="A0A1M5C094"/>
<dbReference type="Gene3D" id="3.40.710.10">
    <property type="entry name" value="DD-peptidase/beta-lactamase superfamily"/>
    <property type="match status" value="1"/>
</dbReference>
<evidence type="ECO:0000313" key="2">
    <source>
        <dbReference type="EMBL" id="SHF48214.1"/>
    </source>
</evidence>
<dbReference type="STRING" id="1416778.SAMN05443633_104358"/>
<name>A0A1M5C094_9FLAO</name>
<gene>
    <name evidence="2" type="ORF">SAMN05443633_104358</name>
</gene>
<evidence type="ECO:0000313" key="3">
    <source>
        <dbReference type="Proteomes" id="UP000184518"/>
    </source>
</evidence>
<feature type="domain" description="Beta-lactamase-related" evidence="1">
    <location>
        <begin position="38"/>
        <end position="360"/>
    </location>
</feature>
<dbReference type="EMBL" id="FQUT01000004">
    <property type="protein sequence ID" value="SHF48214.1"/>
    <property type="molecule type" value="Genomic_DNA"/>
</dbReference>
<evidence type="ECO:0000259" key="1">
    <source>
        <dbReference type="Pfam" id="PF00144"/>
    </source>
</evidence>
<dbReference type="RefSeq" id="WP_072956783.1">
    <property type="nucleotide sequence ID" value="NZ_FQUT01000004.1"/>
</dbReference>
<dbReference type="Proteomes" id="UP000184518">
    <property type="component" value="Unassembled WGS sequence"/>
</dbReference>
<proteinExistence type="predicted"/>
<dbReference type="InterPro" id="IPR001466">
    <property type="entry name" value="Beta-lactam-related"/>
</dbReference>
<sequence>MKKCFTLLFLIWILPLIAQKNIKIRHLDGKTIDSQILEQRLSHLVDSAKIAGLQIAIVNHNKLVYSSSFGYRDVESKKKLNDSTVMYAASLTKPVSAYIFIRLVDRGIFSLDQPVYKYLKKPIGDYTKWKDLAHDSKSFNQITPRMLLSHSSGLPVLRQLYGNKVNLIAKPGEKFYYSNEGINLLGFMIEEYTGKKLEEIMNEEIFGPLEMRHTSMIWEDRFTDNFSNAYFKDGKKYGSERRESSRAAGSMSTTAKDYANFMINLMKRKGLTDKNYLQMLKPQIMVKSKRGFGPLKDSITNENDEIRLAWGLGVGLFASPFGKAFFHTGHGDANQNYAVAFPENGTAVVILSNSENFEKNNAKILKLCIGDTYSPLKWLGHLDRDSE</sequence>
<dbReference type="Pfam" id="PF00144">
    <property type="entry name" value="Beta-lactamase"/>
    <property type="match status" value="1"/>
</dbReference>
<keyword evidence="3" id="KW-1185">Reference proteome</keyword>
<dbReference type="SUPFAM" id="SSF56601">
    <property type="entry name" value="beta-lactamase/transpeptidase-like"/>
    <property type="match status" value="1"/>
</dbReference>
<protein>
    <submittedName>
        <fullName evidence="2">CubicO group peptidase, beta-lactamase class C family</fullName>
    </submittedName>
</protein>
<dbReference type="PANTHER" id="PTHR43283">
    <property type="entry name" value="BETA-LACTAMASE-RELATED"/>
    <property type="match status" value="1"/>
</dbReference>